<name>A0A6J7J588_9ZZZZ</name>
<dbReference type="AlphaFoldDB" id="A0A6J7J588"/>
<evidence type="ECO:0000259" key="2">
    <source>
        <dbReference type="Pfam" id="PF08241"/>
    </source>
</evidence>
<dbReference type="SUPFAM" id="SSF53335">
    <property type="entry name" value="S-adenosyl-L-methionine-dependent methyltransferases"/>
    <property type="match status" value="1"/>
</dbReference>
<dbReference type="Pfam" id="PF08241">
    <property type="entry name" value="Methyltransf_11"/>
    <property type="match status" value="1"/>
</dbReference>
<proteinExistence type="predicted"/>
<feature type="compositionally biased region" description="Basic and acidic residues" evidence="1">
    <location>
        <begin position="238"/>
        <end position="254"/>
    </location>
</feature>
<reference evidence="3" key="1">
    <citation type="submission" date="2020-05" db="EMBL/GenBank/DDBJ databases">
        <authorList>
            <person name="Chiriac C."/>
            <person name="Salcher M."/>
            <person name="Ghai R."/>
            <person name="Kavagutti S V."/>
        </authorList>
    </citation>
    <scope>NUCLEOTIDE SEQUENCE</scope>
</reference>
<organism evidence="3">
    <name type="scientific">freshwater metagenome</name>
    <dbReference type="NCBI Taxonomy" id="449393"/>
    <lineage>
        <taxon>unclassified sequences</taxon>
        <taxon>metagenomes</taxon>
        <taxon>ecological metagenomes</taxon>
    </lineage>
</organism>
<evidence type="ECO:0000256" key="1">
    <source>
        <dbReference type="SAM" id="MobiDB-lite"/>
    </source>
</evidence>
<dbReference type="GO" id="GO:0008757">
    <property type="term" value="F:S-adenosylmethionine-dependent methyltransferase activity"/>
    <property type="evidence" value="ECO:0007669"/>
    <property type="project" value="InterPro"/>
</dbReference>
<gene>
    <name evidence="3" type="ORF">UFOPK3564_02788</name>
</gene>
<protein>
    <submittedName>
        <fullName evidence="3">Unannotated protein</fullName>
    </submittedName>
</protein>
<accession>A0A6J7J588</accession>
<sequence>MRPDALERIAALPEDLVVLDIGGWAAPLPRADWVVDLLPYETRGLYGAADPARERFSADTWVQADVCGPEPWPFRDGQFDVAICSHTLEDVRDPVFVCAELRRVARSGYVELPAAIEELTVGVQGPWVGWSHHRWIGEQDAGGLVLTHKPHLLSAPGRHLPAGTHERVPEDERTIAFWWDGDLPVREQVLVDAGEFDGWLGGLLGTCARRAGVPVPRTVDPAGRGARTARGRERARRVRDALGHRTSRWRDGRR</sequence>
<feature type="compositionally biased region" description="Basic residues" evidence="1">
    <location>
        <begin position="227"/>
        <end position="237"/>
    </location>
</feature>
<dbReference type="InterPro" id="IPR013216">
    <property type="entry name" value="Methyltransf_11"/>
</dbReference>
<feature type="region of interest" description="Disordered" evidence="1">
    <location>
        <begin position="218"/>
        <end position="254"/>
    </location>
</feature>
<feature type="domain" description="Methyltransferase type 11" evidence="2">
    <location>
        <begin position="52"/>
        <end position="108"/>
    </location>
</feature>
<dbReference type="InterPro" id="IPR029063">
    <property type="entry name" value="SAM-dependent_MTases_sf"/>
</dbReference>
<dbReference type="EMBL" id="CAFBMK010000220">
    <property type="protein sequence ID" value="CAB4938289.1"/>
    <property type="molecule type" value="Genomic_DNA"/>
</dbReference>
<evidence type="ECO:0000313" key="3">
    <source>
        <dbReference type="EMBL" id="CAB4938289.1"/>
    </source>
</evidence>
<dbReference type="Gene3D" id="3.40.50.150">
    <property type="entry name" value="Vaccinia Virus protein VP39"/>
    <property type="match status" value="1"/>
</dbReference>